<sequence>MTGRVVNRDEWLKARKLFLEKEKELTRAYDALAAERRQLPMVLLHKNYKFQGPNNTTHTLADLFGDKDQLIIYHFMFSPDDDEACRGCCHAGESFPDTRHLASKNTSFVCISRAPVNKLERFKERTGWKWPWYSSGDSDFNHDFFATADESRGPGLINFRTKTEVEAKGSTWWNGDVPGYSVFLKLDGGIYHTYSAFARGGEQVLTTLMMLDMTPLGRQIDKFGPAEFLLKDEY</sequence>
<dbReference type="OrthoDB" id="3503208at2759"/>
<dbReference type="InterPro" id="IPR010296">
    <property type="entry name" value="DUF899_thioredox"/>
</dbReference>
<dbReference type="InterPro" id="IPR036249">
    <property type="entry name" value="Thioredoxin-like_sf"/>
</dbReference>
<dbReference type="EMBL" id="JAADJG010000354">
    <property type="protein sequence ID" value="KAF4448196.1"/>
    <property type="molecule type" value="Genomic_DNA"/>
</dbReference>
<dbReference type="Proteomes" id="UP000605986">
    <property type="component" value="Unassembled WGS sequence"/>
</dbReference>
<evidence type="ECO:0000313" key="1">
    <source>
        <dbReference type="EMBL" id="KAF4448196.1"/>
    </source>
</evidence>
<accession>A0A8H4KE65</accession>
<name>A0A8H4KE65_9HYPO</name>
<dbReference type="AlphaFoldDB" id="A0A8H4KE65"/>
<protein>
    <submittedName>
        <fullName evidence="1">DUF899 domain protein</fullName>
    </submittedName>
</protein>
<gene>
    <name evidence="1" type="ORF">F53441_8357</name>
</gene>
<organism evidence="1 2">
    <name type="scientific">Fusarium austroafricanum</name>
    <dbReference type="NCBI Taxonomy" id="2364996"/>
    <lineage>
        <taxon>Eukaryota</taxon>
        <taxon>Fungi</taxon>
        <taxon>Dikarya</taxon>
        <taxon>Ascomycota</taxon>
        <taxon>Pezizomycotina</taxon>
        <taxon>Sordariomycetes</taxon>
        <taxon>Hypocreomycetidae</taxon>
        <taxon>Hypocreales</taxon>
        <taxon>Nectriaceae</taxon>
        <taxon>Fusarium</taxon>
        <taxon>Fusarium concolor species complex</taxon>
    </lineage>
</organism>
<comment type="caution">
    <text evidence="1">The sequence shown here is derived from an EMBL/GenBank/DDBJ whole genome shotgun (WGS) entry which is preliminary data.</text>
</comment>
<dbReference type="Pfam" id="PF05988">
    <property type="entry name" value="DUF899"/>
    <property type="match status" value="1"/>
</dbReference>
<proteinExistence type="predicted"/>
<dbReference type="SUPFAM" id="SSF52833">
    <property type="entry name" value="Thioredoxin-like"/>
    <property type="match status" value="1"/>
</dbReference>
<reference evidence="1" key="1">
    <citation type="submission" date="2020-01" db="EMBL/GenBank/DDBJ databases">
        <title>Identification and distribution of gene clusters putatively required for synthesis of sphingolipid metabolism inhibitors in phylogenetically diverse species of the filamentous fungus Fusarium.</title>
        <authorList>
            <person name="Kim H.-S."/>
            <person name="Busman M."/>
            <person name="Brown D.W."/>
            <person name="Divon H."/>
            <person name="Uhlig S."/>
            <person name="Proctor R.H."/>
        </authorList>
    </citation>
    <scope>NUCLEOTIDE SEQUENCE</scope>
    <source>
        <strain evidence="1">NRRL 53441</strain>
    </source>
</reference>
<evidence type="ECO:0000313" key="2">
    <source>
        <dbReference type="Proteomes" id="UP000605986"/>
    </source>
</evidence>
<keyword evidence="2" id="KW-1185">Reference proteome</keyword>